<dbReference type="InterPro" id="IPR001765">
    <property type="entry name" value="Carbonic_anhydrase"/>
</dbReference>
<evidence type="ECO:0000256" key="4">
    <source>
        <dbReference type="ARBA" id="ARBA00023239"/>
    </source>
</evidence>
<organism evidence="7 8">
    <name type="scientific">Brevibacterium salitolerans</name>
    <dbReference type="NCBI Taxonomy" id="1403566"/>
    <lineage>
        <taxon>Bacteria</taxon>
        <taxon>Bacillati</taxon>
        <taxon>Actinomycetota</taxon>
        <taxon>Actinomycetes</taxon>
        <taxon>Micrococcales</taxon>
        <taxon>Brevibacteriaceae</taxon>
        <taxon>Brevibacterium</taxon>
    </lineage>
</organism>
<keyword evidence="4" id="KW-0456">Lyase</keyword>
<dbReference type="PROSITE" id="PS00704">
    <property type="entry name" value="PROK_CO2_ANHYDRASE_1"/>
    <property type="match status" value="1"/>
</dbReference>
<comment type="caution">
    <text evidence="7">The sequence shown here is derived from an EMBL/GenBank/DDBJ whole genome shotgun (WGS) entry which is preliminary data.</text>
</comment>
<dbReference type="InterPro" id="IPR015892">
    <property type="entry name" value="Carbonic_anhydrase_CS"/>
</dbReference>
<dbReference type="EC" id="4.2.1.1" evidence="2"/>
<evidence type="ECO:0000256" key="1">
    <source>
        <dbReference type="ARBA" id="ARBA00006217"/>
    </source>
</evidence>
<evidence type="ECO:0000313" key="7">
    <source>
        <dbReference type="EMBL" id="GAA2086455.1"/>
    </source>
</evidence>
<sequence length="229" mass="24297">MPNSAADAVSPARRFTTPGEAYAALMEGNARYVDGNPAHPNQDVSRRSALANVQEPFVTLFGCSDSRVAAEMIFDVGLGDMFVVRTAGQVSDSASIGTLEYGVEVLGTPLLVVLGHDSCGAVTAAVESYTTGETPGGFIEDLVTRILPSVVHARSEGFSDLQGAVVQNTIDTVMRLPRRSTLIRRALRRGSLEIVGLTYHLADGRVNLVSRLGAAVNDNGNPVDLVRDR</sequence>
<reference evidence="7 8" key="1">
    <citation type="journal article" date="2019" name="Int. J. Syst. Evol. Microbiol.">
        <title>The Global Catalogue of Microorganisms (GCM) 10K type strain sequencing project: providing services to taxonomists for standard genome sequencing and annotation.</title>
        <authorList>
            <consortium name="The Broad Institute Genomics Platform"/>
            <consortium name="The Broad Institute Genome Sequencing Center for Infectious Disease"/>
            <person name="Wu L."/>
            <person name="Ma J."/>
        </authorList>
    </citation>
    <scope>NUCLEOTIDE SEQUENCE [LARGE SCALE GENOMIC DNA]</scope>
    <source>
        <strain evidence="7 8">JCM 15900</strain>
    </source>
</reference>
<evidence type="ECO:0000256" key="2">
    <source>
        <dbReference type="ARBA" id="ARBA00012925"/>
    </source>
</evidence>
<dbReference type="Pfam" id="PF00484">
    <property type="entry name" value="Pro_CA"/>
    <property type="match status" value="1"/>
</dbReference>
<dbReference type="SMART" id="SM00947">
    <property type="entry name" value="Pro_CA"/>
    <property type="match status" value="1"/>
</dbReference>
<dbReference type="PANTHER" id="PTHR11002">
    <property type="entry name" value="CARBONIC ANHYDRASE"/>
    <property type="match status" value="1"/>
</dbReference>
<proteinExistence type="inferred from homology"/>
<keyword evidence="3" id="KW-0862">Zinc</keyword>
<name>A0ABN2W8E6_9MICO</name>
<dbReference type="EMBL" id="BAAAPZ010000001">
    <property type="protein sequence ID" value="GAA2086455.1"/>
    <property type="molecule type" value="Genomic_DNA"/>
</dbReference>
<dbReference type="InterPro" id="IPR036874">
    <property type="entry name" value="Carbonic_anhydrase_sf"/>
</dbReference>
<dbReference type="Gene3D" id="3.40.1050.10">
    <property type="entry name" value="Carbonic anhydrase"/>
    <property type="match status" value="1"/>
</dbReference>
<dbReference type="PANTHER" id="PTHR11002:SF79">
    <property type="entry name" value="CARBONIC ANHYDRASE 2"/>
    <property type="match status" value="1"/>
</dbReference>
<dbReference type="RefSeq" id="WP_291793719.1">
    <property type="nucleotide sequence ID" value="NZ_BAAAPZ010000001.1"/>
</dbReference>
<gene>
    <name evidence="7" type="ORF">GCM10009823_00130</name>
</gene>
<evidence type="ECO:0000313" key="8">
    <source>
        <dbReference type="Proteomes" id="UP001500984"/>
    </source>
</evidence>
<keyword evidence="8" id="KW-1185">Reference proteome</keyword>
<evidence type="ECO:0000256" key="6">
    <source>
        <dbReference type="ARBA" id="ARBA00048348"/>
    </source>
</evidence>
<comment type="function">
    <text evidence="5">Catalyzes the reversible hydration of carbon dioxide to form bicarbonate.</text>
</comment>
<comment type="similarity">
    <text evidence="1">Belongs to the beta-class carbonic anhydrase family.</text>
</comment>
<dbReference type="SUPFAM" id="SSF53056">
    <property type="entry name" value="beta-carbonic anhydrase, cab"/>
    <property type="match status" value="1"/>
</dbReference>
<accession>A0ABN2W8E6</accession>
<protein>
    <recommendedName>
        <fullName evidence="2">carbonic anhydrase</fullName>
        <ecNumber evidence="2">4.2.1.1</ecNumber>
    </recommendedName>
</protein>
<dbReference type="CDD" id="cd03378">
    <property type="entry name" value="beta_CA_cladeC"/>
    <property type="match status" value="1"/>
</dbReference>
<evidence type="ECO:0000256" key="5">
    <source>
        <dbReference type="ARBA" id="ARBA00024993"/>
    </source>
</evidence>
<evidence type="ECO:0000256" key="3">
    <source>
        <dbReference type="ARBA" id="ARBA00022833"/>
    </source>
</evidence>
<comment type="catalytic activity">
    <reaction evidence="6">
        <text>hydrogencarbonate + H(+) = CO2 + H2O</text>
        <dbReference type="Rhea" id="RHEA:10748"/>
        <dbReference type="ChEBI" id="CHEBI:15377"/>
        <dbReference type="ChEBI" id="CHEBI:15378"/>
        <dbReference type="ChEBI" id="CHEBI:16526"/>
        <dbReference type="ChEBI" id="CHEBI:17544"/>
        <dbReference type="EC" id="4.2.1.1"/>
    </reaction>
</comment>
<dbReference type="Proteomes" id="UP001500984">
    <property type="component" value="Unassembled WGS sequence"/>
</dbReference>